<dbReference type="AlphaFoldDB" id="A0A239LZ82"/>
<dbReference type="OrthoDB" id="949314at2"/>
<name>A0A239LZ82_9BACT</name>
<dbReference type="Pfam" id="PF13568">
    <property type="entry name" value="OMP_b-brl_2"/>
    <property type="match status" value="1"/>
</dbReference>
<accession>A0A239LZ82</accession>
<evidence type="ECO:0000259" key="2">
    <source>
        <dbReference type="Pfam" id="PF13568"/>
    </source>
</evidence>
<dbReference type="Proteomes" id="UP000198432">
    <property type="component" value="Unassembled WGS sequence"/>
</dbReference>
<evidence type="ECO:0000313" key="4">
    <source>
        <dbReference type="Proteomes" id="UP000198432"/>
    </source>
</evidence>
<feature type="chain" id="PRO_5012851083" evidence="1">
    <location>
        <begin position="21"/>
        <end position="232"/>
    </location>
</feature>
<reference evidence="4" key="1">
    <citation type="submission" date="2017-06" db="EMBL/GenBank/DDBJ databases">
        <authorList>
            <person name="Varghese N."/>
            <person name="Submissions S."/>
        </authorList>
    </citation>
    <scope>NUCLEOTIDE SEQUENCE [LARGE SCALE GENOMIC DNA]</scope>
    <source>
        <strain evidence="4">NKM1</strain>
    </source>
</reference>
<protein>
    <submittedName>
        <fullName evidence="3">Outer membrane protein beta-barrel domain-containing protein</fullName>
    </submittedName>
</protein>
<evidence type="ECO:0000313" key="3">
    <source>
        <dbReference type="EMBL" id="SNT35282.1"/>
    </source>
</evidence>
<feature type="domain" description="Outer membrane protein beta-barrel" evidence="2">
    <location>
        <begin position="20"/>
        <end position="202"/>
    </location>
</feature>
<keyword evidence="4" id="KW-1185">Reference proteome</keyword>
<feature type="signal peptide" evidence="1">
    <location>
        <begin position="1"/>
        <end position="20"/>
    </location>
</feature>
<dbReference type="InterPro" id="IPR025665">
    <property type="entry name" value="Beta-barrel_OMP_2"/>
</dbReference>
<dbReference type="EMBL" id="FZOQ01000058">
    <property type="protein sequence ID" value="SNT35282.1"/>
    <property type="molecule type" value="Genomic_DNA"/>
</dbReference>
<keyword evidence="1" id="KW-0732">Signal</keyword>
<gene>
    <name evidence="3" type="ORF">SAMN06296052_1586</name>
</gene>
<dbReference type="RefSeq" id="WP_089322011.1">
    <property type="nucleotide sequence ID" value="NZ_FZOQ01000058.1"/>
</dbReference>
<sequence>MKKLCMIVLAAIGVAATAEAQTVSFGPRVGVNFATLRAVDAENEYRKHFNEALEYTTGAQFGAVVNFEVSDILSVQPEILYSQRGYKANPAFYENSSNGSASVNSRMNFLEVPVLAKFSFGGESMKGFVTAGPSVSYFMNGKMKYTFDGREEEEDYEFNDYVGGTKANRLDIGANVGAGMAFAVGAGALNLDVRYGLGLSDISKYEGDRPSDKPKAVHRVFGASVAYLFRGK</sequence>
<proteinExistence type="predicted"/>
<evidence type="ECO:0000256" key="1">
    <source>
        <dbReference type="SAM" id="SignalP"/>
    </source>
</evidence>
<organism evidence="3 4">
    <name type="scientific">Pontibacter ummariensis</name>
    <dbReference type="NCBI Taxonomy" id="1610492"/>
    <lineage>
        <taxon>Bacteria</taxon>
        <taxon>Pseudomonadati</taxon>
        <taxon>Bacteroidota</taxon>
        <taxon>Cytophagia</taxon>
        <taxon>Cytophagales</taxon>
        <taxon>Hymenobacteraceae</taxon>
        <taxon>Pontibacter</taxon>
    </lineage>
</organism>